<dbReference type="eggNOG" id="COG0456">
    <property type="taxonomic scope" value="Bacteria"/>
</dbReference>
<accession>G7WBG1</accession>
<evidence type="ECO:0000259" key="1">
    <source>
        <dbReference type="PROSITE" id="PS51186"/>
    </source>
</evidence>
<dbReference type="SUPFAM" id="SSF55729">
    <property type="entry name" value="Acyl-CoA N-acyltransferases (Nat)"/>
    <property type="match status" value="1"/>
</dbReference>
<feature type="domain" description="N-acetyltransferase" evidence="1">
    <location>
        <begin position="19"/>
        <end position="160"/>
    </location>
</feature>
<dbReference type="InterPro" id="IPR000182">
    <property type="entry name" value="GNAT_dom"/>
</dbReference>
<evidence type="ECO:0000313" key="3">
    <source>
        <dbReference type="Proteomes" id="UP000006346"/>
    </source>
</evidence>
<keyword evidence="2" id="KW-0808">Transferase</keyword>
<proteinExistence type="predicted"/>
<organism evidence="2 3">
    <name type="scientific">Desulfosporosinus orientis (strain ATCC 19365 / DSM 765 / NCIMB 8382 / VKM B-1628 / Singapore I)</name>
    <name type="common">Desulfotomaculum orientis</name>
    <dbReference type="NCBI Taxonomy" id="768706"/>
    <lineage>
        <taxon>Bacteria</taxon>
        <taxon>Bacillati</taxon>
        <taxon>Bacillota</taxon>
        <taxon>Clostridia</taxon>
        <taxon>Eubacteriales</taxon>
        <taxon>Desulfitobacteriaceae</taxon>
        <taxon>Desulfosporosinus</taxon>
    </lineage>
</organism>
<gene>
    <name evidence="2" type="ordered locus">Desor_2750</name>
</gene>
<dbReference type="Proteomes" id="UP000006346">
    <property type="component" value="Chromosome"/>
</dbReference>
<reference evidence="3" key="1">
    <citation type="submission" date="2011-11" db="EMBL/GenBank/DDBJ databases">
        <title>Complete sequence of Desulfosporosinus orientis DSM 765.</title>
        <authorList>
            <person name="Lucas S."/>
            <person name="Han J."/>
            <person name="Lapidus A."/>
            <person name="Cheng J.-F."/>
            <person name="Goodwin L."/>
            <person name="Pitluck S."/>
            <person name="Peters L."/>
            <person name="Ovchinnikova G."/>
            <person name="Teshima H."/>
            <person name="Detter J.C."/>
            <person name="Han C."/>
            <person name="Tapia R."/>
            <person name="Land M."/>
            <person name="Hauser L."/>
            <person name="Kyrpides N."/>
            <person name="Ivanova N."/>
            <person name="Pagani I."/>
            <person name="Pester M."/>
            <person name="Spring S."/>
            <person name="Ollivier B."/>
            <person name="Rattei T."/>
            <person name="Klenk H.-P."/>
            <person name="Wagner M."/>
            <person name="Loy A."/>
            <person name="Woyke T."/>
        </authorList>
    </citation>
    <scope>NUCLEOTIDE SEQUENCE [LARGE SCALE GENOMIC DNA]</scope>
    <source>
        <strain evidence="3">ATCC 19365 / DSM 765 / NCIMB 8382 / VKM B-1628</strain>
    </source>
</reference>
<dbReference type="OrthoDB" id="87541at2"/>
<dbReference type="RefSeq" id="WP_014185098.1">
    <property type="nucleotide sequence ID" value="NC_016584.1"/>
</dbReference>
<protein>
    <submittedName>
        <fullName evidence="2">Acetyltransferase</fullName>
    </submittedName>
</protein>
<dbReference type="CDD" id="cd04301">
    <property type="entry name" value="NAT_SF"/>
    <property type="match status" value="1"/>
</dbReference>
<reference evidence="2 3" key="2">
    <citation type="journal article" date="2012" name="J. Bacteriol.">
        <title>Complete genome sequences of Desulfosporosinus orientis DSM765T, Desulfosporosinus youngiae DSM17734T, Desulfosporosinus meridiei DSM13257T, and Desulfosporosinus acidiphilus DSM22704T.</title>
        <authorList>
            <person name="Pester M."/>
            <person name="Brambilla E."/>
            <person name="Alazard D."/>
            <person name="Rattei T."/>
            <person name="Weinmaier T."/>
            <person name="Han J."/>
            <person name="Lucas S."/>
            <person name="Lapidus A."/>
            <person name="Cheng J.F."/>
            <person name="Goodwin L."/>
            <person name="Pitluck S."/>
            <person name="Peters L."/>
            <person name="Ovchinnikova G."/>
            <person name="Teshima H."/>
            <person name="Detter J.C."/>
            <person name="Han C.S."/>
            <person name="Tapia R."/>
            <person name="Land M.L."/>
            <person name="Hauser L."/>
            <person name="Kyrpides N.C."/>
            <person name="Ivanova N.N."/>
            <person name="Pagani I."/>
            <person name="Huntmann M."/>
            <person name="Wei C.L."/>
            <person name="Davenport K.W."/>
            <person name="Daligault H."/>
            <person name="Chain P.S."/>
            <person name="Chen A."/>
            <person name="Mavromatis K."/>
            <person name="Markowitz V."/>
            <person name="Szeto E."/>
            <person name="Mikhailova N."/>
            <person name="Pati A."/>
            <person name="Wagner M."/>
            <person name="Woyke T."/>
            <person name="Ollivier B."/>
            <person name="Klenk H.P."/>
            <person name="Spring S."/>
            <person name="Loy A."/>
        </authorList>
    </citation>
    <scope>NUCLEOTIDE SEQUENCE [LARGE SCALE GENOMIC DNA]</scope>
    <source>
        <strain evidence="3">ATCC 19365 / DSM 765 / NCIMB 8382 / VKM B-1628</strain>
    </source>
</reference>
<dbReference type="KEGG" id="dor:Desor_2750"/>
<keyword evidence="3" id="KW-1185">Reference proteome</keyword>
<dbReference type="EMBL" id="CP003108">
    <property type="protein sequence ID" value="AET68290.1"/>
    <property type="molecule type" value="Genomic_DNA"/>
</dbReference>
<dbReference type="STRING" id="768706.Desor_2750"/>
<dbReference type="GO" id="GO:0016747">
    <property type="term" value="F:acyltransferase activity, transferring groups other than amino-acyl groups"/>
    <property type="evidence" value="ECO:0007669"/>
    <property type="project" value="InterPro"/>
</dbReference>
<dbReference type="PROSITE" id="PS51186">
    <property type="entry name" value="GNAT"/>
    <property type="match status" value="1"/>
</dbReference>
<evidence type="ECO:0000313" key="2">
    <source>
        <dbReference type="EMBL" id="AET68290.1"/>
    </source>
</evidence>
<dbReference type="PATRIC" id="fig|768706.3.peg.2761"/>
<dbReference type="PANTHER" id="PTHR43617">
    <property type="entry name" value="L-AMINO ACID N-ACETYLTRANSFERASE"/>
    <property type="match status" value="1"/>
</dbReference>
<dbReference type="HOGENOM" id="CLU_142216_0_0_9"/>
<dbReference type="Gene3D" id="3.40.630.30">
    <property type="match status" value="1"/>
</dbReference>
<dbReference type="InterPro" id="IPR050276">
    <property type="entry name" value="MshD_Acetyltransferase"/>
</dbReference>
<name>G7WBG1_DESOD</name>
<dbReference type="PANTHER" id="PTHR43617:SF34">
    <property type="entry name" value="PUTATIVE-RELATED"/>
    <property type="match status" value="1"/>
</dbReference>
<dbReference type="Pfam" id="PF00583">
    <property type="entry name" value="Acetyltransf_1"/>
    <property type="match status" value="1"/>
</dbReference>
<dbReference type="InterPro" id="IPR016181">
    <property type="entry name" value="Acyl_CoA_acyltransferase"/>
</dbReference>
<dbReference type="AlphaFoldDB" id="G7WBG1"/>
<sequence>MVEICYLEGGQELLEKVAPLWKSLNEHHQNASKHFSRYYNQITFAKRKEEWLKNIESGKMRIDLVHSKGSYEYIGYCVSICNQNIGEVESIFVGDAYRNMGIGRCLMQRALDWMDQQSVKTKRISVAVGNEQVLKFYQGFGFFPRSVMLEQVSEKLSNLE</sequence>